<accession>A0A6A4GWW5</accession>
<dbReference type="PANTHER" id="PTHR33266:SF1">
    <property type="entry name" value="F-BOX DOMAIN-CONTAINING PROTEIN"/>
    <property type="match status" value="1"/>
</dbReference>
<dbReference type="OrthoDB" id="107110at2759"/>
<feature type="chain" id="PRO_5025622091" evidence="1">
    <location>
        <begin position="23"/>
        <end position="997"/>
    </location>
</feature>
<keyword evidence="1" id="KW-0732">Signal</keyword>
<feature type="signal peptide" evidence="1">
    <location>
        <begin position="1"/>
        <end position="22"/>
    </location>
</feature>
<proteinExistence type="predicted"/>
<dbReference type="PANTHER" id="PTHR33266">
    <property type="entry name" value="CHROMOSOME 15, WHOLE GENOME SHOTGUN SEQUENCE"/>
    <property type="match status" value="1"/>
</dbReference>
<organism evidence="2 3">
    <name type="scientific">Gymnopus androsaceus JB14</name>
    <dbReference type="NCBI Taxonomy" id="1447944"/>
    <lineage>
        <taxon>Eukaryota</taxon>
        <taxon>Fungi</taxon>
        <taxon>Dikarya</taxon>
        <taxon>Basidiomycota</taxon>
        <taxon>Agaricomycotina</taxon>
        <taxon>Agaricomycetes</taxon>
        <taxon>Agaricomycetidae</taxon>
        <taxon>Agaricales</taxon>
        <taxon>Marasmiineae</taxon>
        <taxon>Omphalotaceae</taxon>
        <taxon>Gymnopus</taxon>
    </lineage>
</organism>
<protein>
    <submittedName>
        <fullName evidence="2">Uncharacterized protein</fullName>
    </submittedName>
</protein>
<name>A0A6A4GWW5_9AGAR</name>
<reference evidence="2" key="1">
    <citation type="journal article" date="2019" name="Environ. Microbiol.">
        <title>Fungal ecological strategies reflected in gene transcription - a case study of two litter decomposers.</title>
        <authorList>
            <person name="Barbi F."/>
            <person name="Kohler A."/>
            <person name="Barry K."/>
            <person name="Baskaran P."/>
            <person name="Daum C."/>
            <person name="Fauchery L."/>
            <person name="Ihrmark K."/>
            <person name="Kuo A."/>
            <person name="LaButti K."/>
            <person name="Lipzen A."/>
            <person name="Morin E."/>
            <person name="Grigoriev I.V."/>
            <person name="Henrissat B."/>
            <person name="Lindahl B."/>
            <person name="Martin F."/>
        </authorList>
    </citation>
    <scope>NUCLEOTIDE SEQUENCE</scope>
    <source>
        <strain evidence="2">JB14</strain>
    </source>
</reference>
<dbReference type="Proteomes" id="UP000799118">
    <property type="component" value="Unassembled WGS sequence"/>
</dbReference>
<evidence type="ECO:0000313" key="3">
    <source>
        <dbReference type="Proteomes" id="UP000799118"/>
    </source>
</evidence>
<keyword evidence="3" id="KW-1185">Reference proteome</keyword>
<evidence type="ECO:0000313" key="2">
    <source>
        <dbReference type="EMBL" id="KAE9389923.1"/>
    </source>
</evidence>
<dbReference type="EMBL" id="ML769677">
    <property type="protein sequence ID" value="KAE9389923.1"/>
    <property type="molecule type" value="Genomic_DNA"/>
</dbReference>
<gene>
    <name evidence="2" type="ORF">BT96DRAFT_1024834</name>
</gene>
<dbReference type="AlphaFoldDB" id="A0A6A4GWW5"/>
<sequence length="997" mass="113443">MIRRILTLPPILLLLDSNPLRAVEPDDDSFTDEDHGRLDRDVKRNLDHLLDHNFITEEESLENEFRPYVLCAVCRTATPYGLLDLAPGQAKKMIADYPQLSMMVNHAWIKGGKFKEIRCLKLLRIRSEDMALRAIEPDDDSITDADHGKLDEAFKESVRRLLRHRVIVERQSLIRNGQDWQADVLSAICQTAAYHGLLDLAVEKAQELITEYPQLGQVVDNAWIEGGGFKEIRRLKLLRIRSEDMESRAAVDSWTRDFVGSAHEALKQHILQYNRYSYSPHCAIVQSTGTGKSRTLDEFSKYNFVIPLNLRKPTVKGFPASDKQVYSFFETSIYAIRLRMNAFMFALFKKCDEVIKEATASRSKTWLRTEGAAWFRERMTEGQTMRSQGAYRVKFYDDVVDHARKIFKELLSREDDSPPRKKARAAIPENDASIRVVDMARSSISNWDHPENSLRGDKNPIVYLAFDEAHLLTPPYIDDTKFLSLLSHLQWVLHNCKSLRLFTIFLSTTGKIHLNEFVLPKGPEDSSNRVQSGILRTMPPFCALGWDHCAATFPVDKMKLSYVSSLEYQACLGRPLFGSRYISGSRLPASKERNELLSDIVEFAAQKLIGCDTTAWPGNLTPEQELACLSARLPVEFTSPPSTQAEKDQFTSLNPSEPIVSESAYLLMNSSRIKFHAPSALSRILSEFSVYQGDRGELVAMLALTMARDAAVNSLDADVFGVIPFLKALIPKPPQITDLFHNIMKMKPSVYQGPDDQNVTLKRAFEGVNLHFNHFVKRQQQNNLSKQLIRGFIARCAAVMGADNQPGLDMATPMIKGDLVEENTQSLIMYQVKNDSSYDATVKSHLFDLMDPVALGFIDAEEKLATPIIRIVFALGAKHPLLTTSRRKSKGISRRMIFGSPDSVQRGWTKMYDHRDLATQRLMKNMNPMVADEEPFWAFSEHADNSSGRREKDIVYIKYVCKSSYEWALRVRRDETMRAKREMEKVQENGITPIFDQ</sequence>
<evidence type="ECO:0000256" key="1">
    <source>
        <dbReference type="SAM" id="SignalP"/>
    </source>
</evidence>